<evidence type="ECO:0000256" key="1">
    <source>
        <dbReference type="SAM" id="MobiDB-lite"/>
    </source>
</evidence>
<evidence type="ECO:0000313" key="3">
    <source>
        <dbReference type="Proteomes" id="UP001287286"/>
    </source>
</evidence>
<dbReference type="Proteomes" id="UP001287286">
    <property type="component" value="Unassembled WGS sequence"/>
</dbReference>
<keyword evidence="3" id="KW-1185">Reference proteome</keyword>
<comment type="caution">
    <text evidence="2">The sequence shown here is derived from an EMBL/GenBank/DDBJ whole genome shotgun (WGS) entry which is preliminary data.</text>
</comment>
<feature type="region of interest" description="Disordered" evidence="1">
    <location>
        <begin position="346"/>
        <end position="369"/>
    </location>
</feature>
<feature type="compositionally biased region" description="Pro residues" evidence="1">
    <location>
        <begin position="37"/>
        <end position="47"/>
    </location>
</feature>
<feature type="region of interest" description="Disordered" evidence="1">
    <location>
        <begin position="33"/>
        <end position="92"/>
    </location>
</feature>
<feature type="compositionally biased region" description="Polar residues" evidence="1">
    <location>
        <begin position="69"/>
        <end position="80"/>
    </location>
</feature>
<sequence length="482" mass="52220">MGDMDAPVLHGAYTGGRCAAASSKVPKEPCLALPCLAPRPPPPPPPRTDWQGASSPSGRVFPNGDPIFSTPSPTRPQGTHTETKDKSVRKKRPAGRGWWYRALARLFDDLPEREEPGSGPRPALAVAAPDFLLFLPHARPAADAGATPLPPDVAPRRKAKREKAGEHSRVWTCAHPRFLGRPAWEVHMHAMQVPADTPNTPDPLPVGRAVGGGHVLPPSASFDDRLEPHGVRVAGQVRTYTSRSRDAKLQPRRVATTPAPIRQETGTNAGRLVGPLLIPAGRIAACYLAADERASIRRFVCIVVDYFFFELRQTHRHPWFILLLPGAGQAQLNGLGHELSPSHCGLRPSLHPSSASRPEPPEGGRYQHNANRAFAPPMQYTREPVASTALHSPFAGLGATNYAHAPGFRPRSALDPLRHALTSKREIRVYAAARMWAGSVFGEALVSRQDIRIVQLALVAVPVMSSQSVPHDHDSCTVPPVR</sequence>
<protein>
    <submittedName>
        <fullName evidence="2">Uncharacterized protein</fullName>
    </submittedName>
</protein>
<gene>
    <name evidence="2" type="ORF">Purlil1_7176</name>
</gene>
<accession>A0ABR0BXC0</accession>
<reference evidence="2 3" key="1">
    <citation type="journal article" date="2024" name="Microbiol. Resour. Announc.">
        <title>Genome annotations for the ascomycete fungi Trichoderma harzianum, Trichoderma aggressivum, and Purpureocillium lilacinum.</title>
        <authorList>
            <person name="Beijen E.P.W."/>
            <person name="Ohm R.A."/>
        </authorList>
    </citation>
    <scope>NUCLEOTIDE SEQUENCE [LARGE SCALE GENOMIC DNA]</scope>
    <source>
        <strain evidence="2 3">CBS 150709</strain>
    </source>
</reference>
<organism evidence="2 3">
    <name type="scientific">Purpureocillium lilacinum</name>
    <name type="common">Paecilomyces lilacinus</name>
    <dbReference type="NCBI Taxonomy" id="33203"/>
    <lineage>
        <taxon>Eukaryota</taxon>
        <taxon>Fungi</taxon>
        <taxon>Dikarya</taxon>
        <taxon>Ascomycota</taxon>
        <taxon>Pezizomycotina</taxon>
        <taxon>Sordariomycetes</taxon>
        <taxon>Hypocreomycetidae</taxon>
        <taxon>Hypocreales</taxon>
        <taxon>Ophiocordycipitaceae</taxon>
        <taxon>Purpureocillium</taxon>
    </lineage>
</organism>
<proteinExistence type="predicted"/>
<name>A0ABR0BXC0_PURLI</name>
<evidence type="ECO:0000313" key="2">
    <source>
        <dbReference type="EMBL" id="KAK4088625.1"/>
    </source>
</evidence>
<dbReference type="EMBL" id="JAWRVI010000024">
    <property type="protein sequence ID" value="KAK4088625.1"/>
    <property type="molecule type" value="Genomic_DNA"/>
</dbReference>